<name>A0A558QTD2_9SPHN</name>
<dbReference type="Gene3D" id="3.40.630.40">
    <property type="entry name" value="Zn-dependent exopeptidases"/>
    <property type="match status" value="1"/>
</dbReference>
<dbReference type="EMBL" id="VNIM01000127">
    <property type="protein sequence ID" value="TVV70385.1"/>
    <property type="molecule type" value="Genomic_DNA"/>
</dbReference>
<proteinExistence type="predicted"/>
<dbReference type="PIRSF" id="PIRSF029730">
    <property type="entry name" value="UCP029730"/>
    <property type="match status" value="1"/>
</dbReference>
<dbReference type="InterPro" id="IPR011227">
    <property type="entry name" value="UCP029730"/>
</dbReference>
<dbReference type="OrthoDB" id="9815326at2"/>
<dbReference type="GO" id="GO:0016787">
    <property type="term" value="F:hydrolase activity"/>
    <property type="evidence" value="ECO:0007669"/>
    <property type="project" value="UniProtKB-KW"/>
</dbReference>
<evidence type="ECO:0000313" key="2">
    <source>
        <dbReference type="Proteomes" id="UP000318681"/>
    </source>
</evidence>
<gene>
    <name evidence="1" type="ORF">FOY91_19220</name>
</gene>
<evidence type="ECO:0000313" key="1">
    <source>
        <dbReference type="EMBL" id="TVV70385.1"/>
    </source>
</evidence>
<dbReference type="Proteomes" id="UP000318681">
    <property type="component" value="Unassembled WGS sequence"/>
</dbReference>
<sequence>MPDTAYTAIAGDPATGLLIVSDHASAHVPADLSLGVADGVMRRHVAIDIGVAPLAALLCEALGCPAVLGGVSRLVIDLNREEDAAGLIPETSDGDVVPGNAGLDATARAARIDRFWRPYHAHLAVRIAADRPVLLVSLHSFTPRLATAPDPRPWAVGVLYNRDDRAARLAIPLLDAAGVVTGDNLPYSGQVLNATMNTHAEGNGIAYLGLEVRQDLIGDDAGVAEWAAILAPVIATVRDRLR</sequence>
<organism evidence="1 2">
    <name type="scientific">Alterirhizorhabdus solaris</name>
    <dbReference type="NCBI Taxonomy" id="2529389"/>
    <lineage>
        <taxon>Bacteria</taxon>
        <taxon>Pseudomonadati</taxon>
        <taxon>Pseudomonadota</taxon>
        <taxon>Alphaproteobacteria</taxon>
        <taxon>Sphingomonadales</taxon>
        <taxon>Rhizorhabdaceae</taxon>
        <taxon>Alterirhizorhabdus</taxon>
    </lineage>
</organism>
<protein>
    <submittedName>
        <fullName evidence="1">N-formylglutamate amidohydrolase</fullName>
    </submittedName>
</protein>
<dbReference type="Pfam" id="PF05013">
    <property type="entry name" value="FGase"/>
    <property type="match status" value="1"/>
</dbReference>
<dbReference type="RefSeq" id="WP_145155366.1">
    <property type="nucleotide sequence ID" value="NZ_VNIM01000127.1"/>
</dbReference>
<reference evidence="1 2" key="1">
    <citation type="submission" date="2019-07" db="EMBL/GenBank/DDBJ databases">
        <title>Sphingomonas solaris sp. nov., isolated from a solar panel from Boston, Massachusetts.</title>
        <authorList>
            <person name="Tanner K."/>
            <person name="Pascual J."/>
            <person name="Mancuso C."/>
            <person name="Pereto J."/>
            <person name="Khalil A."/>
            <person name="Vilanova C."/>
        </authorList>
    </citation>
    <scope>NUCLEOTIDE SEQUENCE [LARGE SCALE GENOMIC DNA]</scope>
    <source>
        <strain evidence="1 2">R4DWN</strain>
    </source>
</reference>
<dbReference type="InterPro" id="IPR007709">
    <property type="entry name" value="N-FG_amidohydro"/>
</dbReference>
<keyword evidence="1" id="KW-0378">Hydrolase</keyword>
<dbReference type="SUPFAM" id="SSF53187">
    <property type="entry name" value="Zn-dependent exopeptidases"/>
    <property type="match status" value="1"/>
</dbReference>
<keyword evidence="2" id="KW-1185">Reference proteome</keyword>
<accession>A0A558QTD2</accession>
<comment type="caution">
    <text evidence="1">The sequence shown here is derived from an EMBL/GenBank/DDBJ whole genome shotgun (WGS) entry which is preliminary data.</text>
</comment>
<dbReference type="AlphaFoldDB" id="A0A558QTD2"/>